<dbReference type="InterPro" id="IPR022742">
    <property type="entry name" value="Hydrolase_4"/>
</dbReference>
<dbReference type="GO" id="GO:0070205">
    <property type="term" value="F:2-succinyl-6-hydroxy-2,4-cyclohexadiene-1-carboxylate synthase activity"/>
    <property type="evidence" value="ECO:0007669"/>
    <property type="project" value="UniProtKB-EC"/>
</dbReference>
<dbReference type="RefSeq" id="WP_108886033.1">
    <property type="nucleotide sequence ID" value="NZ_OMOJ01000003.1"/>
</dbReference>
<protein>
    <submittedName>
        <fullName evidence="2">2-succinyl-6-hydroxy-2, 4-cyclohexadiene-1-carboxylate synthase</fullName>
        <ecNumber evidence="2">4.2.99.20</ecNumber>
    </submittedName>
</protein>
<organism evidence="2 3">
    <name type="scientific">Pseudoprimorskyibacter insulae</name>
    <dbReference type="NCBI Taxonomy" id="1695997"/>
    <lineage>
        <taxon>Bacteria</taxon>
        <taxon>Pseudomonadati</taxon>
        <taxon>Pseudomonadota</taxon>
        <taxon>Alphaproteobacteria</taxon>
        <taxon>Rhodobacterales</taxon>
        <taxon>Paracoccaceae</taxon>
        <taxon>Pseudoprimorskyibacter</taxon>
    </lineage>
</organism>
<dbReference type="InterPro" id="IPR050266">
    <property type="entry name" value="AB_hydrolase_sf"/>
</dbReference>
<keyword evidence="3" id="KW-1185">Reference proteome</keyword>
<sequence length="325" mass="34052">MGIGGAAIGLALGGLATLAVALGLIASQSVPEADGAGGLEFSGLIGRDVTPLPQRAVAMRDGWGMPVHEAKGPADGPLIVAVHGSGWNGRQFDALGAALSDRASVLAVDLRGHGASPDRRGDVDYIGQLEDDLADLIAAERVPGQAVYLLGHSSGGGLVVRMAGGAHRDAFDGAILLAPFLGHRAPTQRKNSGGWAQPMLRRIIGLSILNAVKIRALNHLPVIWFRFPKAVLEGPMGHLATRSYSYRLNVSYAPRSDFKSDIKALPGFLLVAGAQDEAFDAAGYQPFVEGLTQGGSYAVIEGVKHLDVVDHPMTLAKIKEWLDAR</sequence>
<evidence type="ECO:0000313" key="3">
    <source>
        <dbReference type="Proteomes" id="UP000244904"/>
    </source>
</evidence>
<dbReference type="OrthoDB" id="9808398at2"/>
<name>A0A2R8AWB3_9RHOB</name>
<feature type="domain" description="Serine aminopeptidase S33" evidence="1">
    <location>
        <begin position="78"/>
        <end position="305"/>
    </location>
</feature>
<dbReference type="InterPro" id="IPR029058">
    <property type="entry name" value="AB_hydrolase_fold"/>
</dbReference>
<dbReference type="PANTHER" id="PTHR43798:SF33">
    <property type="entry name" value="HYDROLASE, PUTATIVE (AFU_ORTHOLOGUE AFUA_2G14860)-RELATED"/>
    <property type="match status" value="1"/>
</dbReference>
<proteinExistence type="predicted"/>
<dbReference type="Proteomes" id="UP000244904">
    <property type="component" value="Unassembled WGS sequence"/>
</dbReference>
<dbReference type="Gene3D" id="3.40.50.1820">
    <property type="entry name" value="alpha/beta hydrolase"/>
    <property type="match status" value="1"/>
</dbReference>
<dbReference type="Pfam" id="PF12146">
    <property type="entry name" value="Hydrolase_4"/>
    <property type="match status" value="1"/>
</dbReference>
<dbReference type="EC" id="4.2.99.20" evidence="2"/>
<evidence type="ECO:0000313" key="2">
    <source>
        <dbReference type="EMBL" id="SPF80159.1"/>
    </source>
</evidence>
<evidence type="ECO:0000259" key="1">
    <source>
        <dbReference type="Pfam" id="PF12146"/>
    </source>
</evidence>
<keyword evidence="2" id="KW-0456">Lyase</keyword>
<dbReference type="SUPFAM" id="SSF53474">
    <property type="entry name" value="alpha/beta-Hydrolases"/>
    <property type="match status" value="1"/>
</dbReference>
<gene>
    <name evidence="2" type="primary">menH_1</name>
    <name evidence="2" type="ORF">PRI8871_01965</name>
</gene>
<dbReference type="GO" id="GO:0016020">
    <property type="term" value="C:membrane"/>
    <property type="evidence" value="ECO:0007669"/>
    <property type="project" value="TreeGrafter"/>
</dbReference>
<dbReference type="EMBL" id="OMOJ01000003">
    <property type="protein sequence ID" value="SPF80159.1"/>
    <property type="molecule type" value="Genomic_DNA"/>
</dbReference>
<dbReference type="PANTHER" id="PTHR43798">
    <property type="entry name" value="MONOACYLGLYCEROL LIPASE"/>
    <property type="match status" value="1"/>
</dbReference>
<dbReference type="AlphaFoldDB" id="A0A2R8AWB3"/>
<reference evidence="3" key="1">
    <citation type="submission" date="2018-03" db="EMBL/GenBank/DDBJ databases">
        <authorList>
            <person name="Rodrigo-Torres L."/>
            <person name="Arahal R. D."/>
            <person name="Lucena T."/>
        </authorList>
    </citation>
    <scope>NUCLEOTIDE SEQUENCE [LARGE SCALE GENOMIC DNA]</scope>
    <source>
        <strain evidence="3">CECT 8871</strain>
    </source>
</reference>
<accession>A0A2R8AWB3</accession>